<feature type="domain" description="GGDEF" evidence="2">
    <location>
        <begin position="220"/>
        <end position="351"/>
    </location>
</feature>
<feature type="transmembrane region" description="Helical" evidence="1">
    <location>
        <begin position="154"/>
        <end position="173"/>
    </location>
</feature>
<dbReference type="OrthoDB" id="9805474at2"/>
<dbReference type="PANTHER" id="PTHR45138">
    <property type="entry name" value="REGULATORY COMPONENTS OF SENSORY TRANSDUCTION SYSTEM"/>
    <property type="match status" value="1"/>
</dbReference>
<keyword evidence="4" id="KW-1185">Reference proteome</keyword>
<dbReference type="PROSITE" id="PS50887">
    <property type="entry name" value="GGDEF"/>
    <property type="match status" value="1"/>
</dbReference>
<feature type="transmembrane region" description="Helical" evidence="1">
    <location>
        <begin position="93"/>
        <end position="111"/>
    </location>
</feature>
<reference evidence="3 4" key="1">
    <citation type="submission" date="2018-07" db="EMBL/GenBank/DDBJ databases">
        <title>Anaerosacharophilus polymeroproducens gen. nov. sp. nov., an anaerobic bacterium isolated from salt field.</title>
        <authorList>
            <person name="Kim W."/>
            <person name="Yang S.-H."/>
            <person name="Oh J."/>
            <person name="Lee J.-H."/>
            <person name="Kwon K.K."/>
        </authorList>
    </citation>
    <scope>NUCLEOTIDE SEQUENCE [LARGE SCALE GENOMIC DNA]</scope>
    <source>
        <strain evidence="3 4">MCWD5</strain>
    </source>
</reference>
<keyword evidence="1" id="KW-1133">Transmembrane helix</keyword>
<evidence type="ECO:0000256" key="1">
    <source>
        <dbReference type="SAM" id="Phobius"/>
    </source>
</evidence>
<feature type="transmembrane region" description="Helical" evidence="1">
    <location>
        <begin position="21"/>
        <end position="37"/>
    </location>
</feature>
<dbReference type="Proteomes" id="UP000255036">
    <property type="component" value="Unassembled WGS sequence"/>
</dbReference>
<dbReference type="RefSeq" id="WP_115480798.1">
    <property type="nucleotide sequence ID" value="NZ_QRCT01000012.1"/>
</dbReference>
<dbReference type="InterPro" id="IPR050469">
    <property type="entry name" value="Diguanylate_Cyclase"/>
</dbReference>
<dbReference type="Gene3D" id="3.30.70.270">
    <property type="match status" value="1"/>
</dbReference>
<dbReference type="NCBIfam" id="TIGR00254">
    <property type="entry name" value="GGDEF"/>
    <property type="match status" value="1"/>
</dbReference>
<dbReference type="InterPro" id="IPR029787">
    <property type="entry name" value="Nucleotide_cyclase"/>
</dbReference>
<dbReference type="FunFam" id="3.30.70.270:FF:000001">
    <property type="entry name" value="Diguanylate cyclase domain protein"/>
    <property type="match status" value="1"/>
</dbReference>
<keyword evidence="1" id="KW-0472">Membrane</keyword>
<dbReference type="InterPro" id="IPR000160">
    <property type="entry name" value="GGDEF_dom"/>
</dbReference>
<feature type="transmembrane region" description="Helical" evidence="1">
    <location>
        <begin position="123"/>
        <end position="142"/>
    </location>
</feature>
<comment type="caution">
    <text evidence="3">The sequence shown here is derived from an EMBL/GenBank/DDBJ whole genome shotgun (WGS) entry which is preliminary data.</text>
</comment>
<name>A0A371AYA2_9FIRM</name>
<dbReference type="SUPFAM" id="SSF55073">
    <property type="entry name" value="Nucleotide cyclase"/>
    <property type="match status" value="1"/>
</dbReference>
<feature type="transmembrane region" description="Helical" evidence="1">
    <location>
        <begin position="43"/>
        <end position="60"/>
    </location>
</feature>
<dbReference type="EMBL" id="QRCT01000012">
    <property type="protein sequence ID" value="RDU24565.1"/>
    <property type="molecule type" value="Genomic_DNA"/>
</dbReference>
<dbReference type="GO" id="GO:0052621">
    <property type="term" value="F:diguanylate cyclase activity"/>
    <property type="evidence" value="ECO:0007669"/>
    <property type="project" value="TreeGrafter"/>
</dbReference>
<dbReference type="AlphaFoldDB" id="A0A371AYA2"/>
<feature type="transmembrane region" description="Helical" evidence="1">
    <location>
        <begin position="67"/>
        <end position="87"/>
    </location>
</feature>
<keyword evidence="1" id="KW-0812">Transmembrane</keyword>
<organism evidence="3 4">
    <name type="scientific">Anaerosacchariphilus polymeriproducens</name>
    <dbReference type="NCBI Taxonomy" id="1812858"/>
    <lineage>
        <taxon>Bacteria</taxon>
        <taxon>Bacillati</taxon>
        <taxon>Bacillota</taxon>
        <taxon>Clostridia</taxon>
        <taxon>Lachnospirales</taxon>
        <taxon>Lachnospiraceae</taxon>
        <taxon>Anaerosacchariphilus</taxon>
    </lineage>
</organism>
<evidence type="ECO:0000259" key="2">
    <source>
        <dbReference type="PROSITE" id="PS50887"/>
    </source>
</evidence>
<protein>
    <submittedName>
        <fullName evidence="3">GGDEF domain-containing protein</fullName>
    </submittedName>
</protein>
<dbReference type="CDD" id="cd01949">
    <property type="entry name" value="GGDEF"/>
    <property type="match status" value="1"/>
</dbReference>
<dbReference type="PANTHER" id="PTHR45138:SF9">
    <property type="entry name" value="DIGUANYLATE CYCLASE DGCM-RELATED"/>
    <property type="match status" value="1"/>
</dbReference>
<sequence>MENDLQYKKELSYSNAKNINLTLLIIHILLFLLFMYLKASIMAYVNIVSITIYTIAFYVIRKKWYIIFLRMVYIEILIHMLLASIIMGWGYGFQLYSFFIIPNIYYSNYLLRQQSKPKIYPLLPSILTIIAFLIIRFYSFYYFPIYNTQESTKLVIYIINSIIVFVFFILYLINFNNVVSKSENLLQKIASYDELTQIYNRHKIKNLLNTAYLNAQKSSKKFCITILDIDNFKLINDTYGHNGGDFVLKKVASILKEMSSEELIVSRWGGEEFLILQTYTNMEKSCIEMIRKLREKINATTFFYEKKSFHITVTCGLATYSPYLSIDSLIKKADDCLYIGKYSGKNQVVVK</sequence>
<dbReference type="Pfam" id="PF00990">
    <property type="entry name" value="GGDEF"/>
    <property type="match status" value="1"/>
</dbReference>
<evidence type="ECO:0000313" key="4">
    <source>
        <dbReference type="Proteomes" id="UP000255036"/>
    </source>
</evidence>
<dbReference type="InterPro" id="IPR043128">
    <property type="entry name" value="Rev_trsase/Diguanyl_cyclase"/>
</dbReference>
<accession>A0A371AYA2</accession>
<dbReference type="SMART" id="SM00267">
    <property type="entry name" value="GGDEF"/>
    <property type="match status" value="1"/>
</dbReference>
<gene>
    <name evidence="3" type="ORF">DWV06_03625</name>
</gene>
<proteinExistence type="predicted"/>
<evidence type="ECO:0000313" key="3">
    <source>
        <dbReference type="EMBL" id="RDU24565.1"/>
    </source>
</evidence>